<gene>
    <name evidence="3" type="ORF">F5Z01DRAFT_687413</name>
</gene>
<dbReference type="RefSeq" id="XP_046117902.1">
    <property type="nucleotide sequence ID" value="XM_046266012.1"/>
</dbReference>
<name>A0A9P8CNY4_9HYPO</name>
<proteinExistence type="predicted"/>
<evidence type="ECO:0000259" key="2">
    <source>
        <dbReference type="Pfam" id="PF22893"/>
    </source>
</evidence>
<dbReference type="AlphaFoldDB" id="A0A9P8CNY4"/>
<dbReference type="PANTHER" id="PTHR38886:SF1">
    <property type="entry name" value="NACHT-NTPASE AND P-LOOP NTPASES N-TERMINAL DOMAIN-CONTAINING PROTEIN"/>
    <property type="match status" value="1"/>
</dbReference>
<dbReference type="OrthoDB" id="3045089at2759"/>
<dbReference type="EMBL" id="MU251255">
    <property type="protein sequence ID" value="KAG9253978.1"/>
    <property type="molecule type" value="Genomic_DNA"/>
</dbReference>
<dbReference type="GeneID" id="70296915"/>
<comment type="caution">
    <text evidence="3">The sequence shown here is derived from an EMBL/GenBank/DDBJ whole genome shotgun (WGS) entry which is preliminary data.</text>
</comment>
<keyword evidence="4" id="KW-1185">Reference proteome</keyword>
<dbReference type="PANTHER" id="PTHR38886">
    <property type="entry name" value="SESA DOMAIN-CONTAINING PROTEIN"/>
    <property type="match status" value="1"/>
</dbReference>
<evidence type="ECO:0000313" key="3">
    <source>
        <dbReference type="EMBL" id="KAG9253978.1"/>
    </source>
</evidence>
<feature type="domain" description="Ubiquitin-like" evidence="2">
    <location>
        <begin position="154"/>
        <end position="240"/>
    </location>
</feature>
<feature type="region of interest" description="Disordered" evidence="1">
    <location>
        <begin position="322"/>
        <end position="346"/>
    </location>
</feature>
<dbReference type="Pfam" id="PF22893">
    <property type="entry name" value="ULD_2"/>
    <property type="match status" value="1"/>
</dbReference>
<accession>A0A9P8CNY4</accession>
<reference evidence="3" key="1">
    <citation type="journal article" date="2021" name="IMA Fungus">
        <title>Genomic characterization of three marine fungi, including Emericellopsis atlantica sp. nov. with signatures of a generalist lifestyle and marine biomass degradation.</title>
        <authorList>
            <person name="Hagestad O.C."/>
            <person name="Hou L."/>
            <person name="Andersen J.H."/>
            <person name="Hansen E.H."/>
            <person name="Altermark B."/>
            <person name="Li C."/>
            <person name="Kuhnert E."/>
            <person name="Cox R.J."/>
            <person name="Crous P.W."/>
            <person name="Spatafora J.W."/>
            <person name="Lail K."/>
            <person name="Amirebrahimi M."/>
            <person name="Lipzen A."/>
            <person name="Pangilinan J."/>
            <person name="Andreopoulos W."/>
            <person name="Hayes R.D."/>
            <person name="Ng V."/>
            <person name="Grigoriev I.V."/>
            <person name="Jackson S.A."/>
            <person name="Sutton T.D.S."/>
            <person name="Dobson A.D.W."/>
            <person name="Rama T."/>
        </authorList>
    </citation>
    <scope>NUCLEOTIDE SEQUENCE</scope>
    <source>
        <strain evidence="3">TS7</strain>
    </source>
</reference>
<evidence type="ECO:0000256" key="1">
    <source>
        <dbReference type="SAM" id="MobiDB-lite"/>
    </source>
</evidence>
<organism evidence="3 4">
    <name type="scientific">Emericellopsis atlantica</name>
    <dbReference type="NCBI Taxonomy" id="2614577"/>
    <lineage>
        <taxon>Eukaryota</taxon>
        <taxon>Fungi</taxon>
        <taxon>Dikarya</taxon>
        <taxon>Ascomycota</taxon>
        <taxon>Pezizomycotina</taxon>
        <taxon>Sordariomycetes</taxon>
        <taxon>Hypocreomycetidae</taxon>
        <taxon>Hypocreales</taxon>
        <taxon>Bionectriaceae</taxon>
        <taxon>Emericellopsis</taxon>
    </lineage>
</organism>
<dbReference type="InterPro" id="IPR054464">
    <property type="entry name" value="ULD_fung"/>
</dbReference>
<evidence type="ECO:0000313" key="4">
    <source>
        <dbReference type="Proteomes" id="UP000887229"/>
    </source>
</evidence>
<sequence length="380" mass="42518">MVAFSFGSFGDIIALVELASKLHDAINSAGSIAKELEDSKKELHSFLYICNSIEKSVENGVTIHQDDLVMFKVLTDNCRECLQNFEKYLARFDDSRQLVRLARRAQLSMSKKEEINQFQSRMRGFVAALGIIQTRYCSREITAQISRSLDEPWDQKPMKFQDALGRRYPVPLEVCGTFKGFMNFLQFAFKSNPILHAAVQQCQIWLFTPANSNPGLWYIVLKDDWKHISKPGVRLGMSFATQPEEQSGACQDPWRGVSATAQTDAFQASPTANVNSLGGRLMLDEDTIKGVKFEALHHLGNAYQSQSAPSLARFRLLDAPSKATGTHRTPSPPSPKTKTKPKPKPWDLSGCVCPRIRIPFVTAGSNDPQNIHIHDLVCLN</sequence>
<dbReference type="Proteomes" id="UP000887229">
    <property type="component" value="Unassembled WGS sequence"/>
</dbReference>
<protein>
    <recommendedName>
        <fullName evidence="2">Ubiquitin-like domain-containing protein</fullName>
    </recommendedName>
</protein>